<dbReference type="KEGG" id="bid:Bind_1884"/>
<dbReference type="EC" id="2.7.13.3" evidence="3"/>
<feature type="domain" description="Response regulatory" evidence="13">
    <location>
        <begin position="8"/>
        <end position="122"/>
    </location>
</feature>
<dbReference type="RefSeq" id="WP_012384865.1">
    <property type="nucleotide sequence ID" value="NC_010581.1"/>
</dbReference>
<evidence type="ECO:0000256" key="7">
    <source>
        <dbReference type="ARBA" id="ARBA00022777"/>
    </source>
</evidence>
<evidence type="ECO:0000259" key="12">
    <source>
        <dbReference type="PROSITE" id="PS50109"/>
    </source>
</evidence>
<dbReference type="FunFam" id="1.10.287.130:FF:000038">
    <property type="entry name" value="Sensory transduction histidine kinase"/>
    <property type="match status" value="1"/>
</dbReference>
<evidence type="ECO:0000313" key="14">
    <source>
        <dbReference type="EMBL" id="ACB95508.1"/>
    </source>
</evidence>
<dbReference type="OrthoDB" id="9801651at2"/>
<dbReference type="Pfam" id="PF02518">
    <property type="entry name" value="HATPase_c"/>
    <property type="match status" value="1"/>
</dbReference>
<evidence type="ECO:0000256" key="2">
    <source>
        <dbReference type="ARBA" id="ARBA00004370"/>
    </source>
</evidence>
<dbReference type="InterPro" id="IPR003594">
    <property type="entry name" value="HATPase_dom"/>
</dbReference>
<evidence type="ECO:0000256" key="10">
    <source>
        <dbReference type="ARBA" id="ARBA00023136"/>
    </source>
</evidence>
<dbReference type="eggNOG" id="COG2205">
    <property type="taxonomic scope" value="Bacteria"/>
</dbReference>
<dbReference type="InterPro" id="IPR003661">
    <property type="entry name" value="HisK_dim/P_dom"/>
</dbReference>
<dbReference type="AlphaFoldDB" id="B2IEB0"/>
<dbReference type="InterPro" id="IPR036890">
    <property type="entry name" value="HATPase_C_sf"/>
</dbReference>
<protein>
    <recommendedName>
        <fullName evidence="3">histidine kinase</fullName>
        <ecNumber evidence="3">2.7.13.3</ecNumber>
    </recommendedName>
</protein>
<dbReference type="InterPro" id="IPR004358">
    <property type="entry name" value="Sig_transdc_His_kin-like_C"/>
</dbReference>
<dbReference type="PROSITE" id="PS50110">
    <property type="entry name" value="RESPONSE_REGULATORY"/>
    <property type="match status" value="1"/>
</dbReference>
<dbReference type="SMART" id="SM00388">
    <property type="entry name" value="HisKA"/>
    <property type="match status" value="1"/>
</dbReference>
<dbReference type="EMBL" id="CP001016">
    <property type="protein sequence ID" value="ACB95508.1"/>
    <property type="molecule type" value="Genomic_DNA"/>
</dbReference>
<dbReference type="STRING" id="395963.Bind_1884"/>
<dbReference type="GO" id="GO:0005524">
    <property type="term" value="F:ATP binding"/>
    <property type="evidence" value="ECO:0007669"/>
    <property type="project" value="UniProtKB-KW"/>
</dbReference>
<keyword evidence="15" id="KW-1185">Reference proteome</keyword>
<dbReference type="HOGENOM" id="CLU_000445_114_72_5"/>
<keyword evidence="10" id="KW-0472">Membrane</keyword>
<dbReference type="PRINTS" id="PR00344">
    <property type="entry name" value="BCTRLSENSOR"/>
</dbReference>
<keyword evidence="6" id="KW-0547">Nucleotide-binding</keyword>
<comment type="subcellular location">
    <subcellularLocation>
        <location evidence="2">Membrane</location>
    </subcellularLocation>
</comment>
<dbReference type="PANTHER" id="PTHR43047:SF63">
    <property type="entry name" value="HISTIDINE KINASE"/>
    <property type="match status" value="1"/>
</dbReference>
<dbReference type="SUPFAM" id="SSF55874">
    <property type="entry name" value="ATPase domain of HSP90 chaperone/DNA topoisomerase II/histidine kinase"/>
    <property type="match status" value="1"/>
</dbReference>
<feature type="domain" description="Histidine kinase" evidence="12">
    <location>
        <begin position="158"/>
        <end position="379"/>
    </location>
</feature>
<feature type="modified residue" description="4-aspartylphosphate" evidence="11">
    <location>
        <position position="57"/>
    </location>
</feature>
<dbReference type="eggNOG" id="COG2204">
    <property type="taxonomic scope" value="Bacteria"/>
</dbReference>
<dbReference type="SMART" id="SM00448">
    <property type="entry name" value="REC"/>
    <property type="match status" value="1"/>
</dbReference>
<evidence type="ECO:0000256" key="5">
    <source>
        <dbReference type="ARBA" id="ARBA00022679"/>
    </source>
</evidence>
<dbReference type="GO" id="GO:0005886">
    <property type="term" value="C:plasma membrane"/>
    <property type="evidence" value="ECO:0007669"/>
    <property type="project" value="TreeGrafter"/>
</dbReference>
<reference evidence="14 15" key="2">
    <citation type="journal article" date="2010" name="J. Bacteriol.">
        <title>Complete genome sequence of Beijerinckia indica subsp. indica.</title>
        <authorList>
            <person name="Tamas I."/>
            <person name="Dedysh S.N."/>
            <person name="Liesack W."/>
            <person name="Stott M.B."/>
            <person name="Alam M."/>
            <person name="Murrell J.C."/>
            <person name="Dunfield P.F."/>
        </authorList>
    </citation>
    <scope>NUCLEOTIDE SEQUENCE [LARGE SCALE GENOMIC DNA]</scope>
    <source>
        <strain evidence="15">ATCC 9039 / DSM 1715 / NCIMB 8712</strain>
    </source>
</reference>
<dbReference type="Pfam" id="PF00512">
    <property type="entry name" value="HisKA"/>
    <property type="match status" value="1"/>
</dbReference>
<keyword evidence="4 11" id="KW-0597">Phosphoprotein</keyword>
<keyword evidence="7 14" id="KW-0418">Kinase</keyword>
<dbReference type="CDD" id="cd16922">
    <property type="entry name" value="HATPase_EvgS-ArcB-TorS-like"/>
    <property type="match status" value="1"/>
</dbReference>
<dbReference type="SUPFAM" id="SSF52172">
    <property type="entry name" value="CheY-like"/>
    <property type="match status" value="1"/>
</dbReference>
<organism evidence="14 15">
    <name type="scientific">Beijerinckia indica subsp. indica (strain ATCC 9039 / DSM 1715 / NCIMB 8712)</name>
    <dbReference type="NCBI Taxonomy" id="395963"/>
    <lineage>
        <taxon>Bacteria</taxon>
        <taxon>Pseudomonadati</taxon>
        <taxon>Pseudomonadota</taxon>
        <taxon>Alphaproteobacteria</taxon>
        <taxon>Hyphomicrobiales</taxon>
        <taxon>Beijerinckiaceae</taxon>
        <taxon>Beijerinckia</taxon>
    </lineage>
</organism>
<evidence type="ECO:0000259" key="13">
    <source>
        <dbReference type="PROSITE" id="PS50110"/>
    </source>
</evidence>
<keyword evidence="8" id="KW-0067">ATP-binding</keyword>
<evidence type="ECO:0000256" key="1">
    <source>
        <dbReference type="ARBA" id="ARBA00000085"/>
    </source>
</evidence>
<dbReference type="Pfam" id="PF00072">
    <property type="entry name" value="Response_reg"/>
    <property type="match status" value="1"/>
</dbReference>
<dbReference type="Gene3D" id="3.40.50.2300">
    <property type="match status" value="1"/>
</dbReference>
<dbReference type="Gene3D" id="3.30.565.10">
    <property type="entry name" value="Histidine kinase-like ATPase, C-terminal domain"/>
    <property type="match status" value="1"/>
</dbReference>
<evidence type="ECO:0000256" key="8">
    <source>
        <dbReference type="ARBA" id="ARBA00022840"/>
    </source>
</evidence>
<keyword evidence="5" id="KW-0808">Transferase</keyword>
<dbReference type="PANTHER" id="PTHR43047">
    <property type="entry name" value="TWO-COMPONENT HISTIDINE PROTEIN KINASE"/>
    <property type="match status" value="1"/>
</dbReference>
<dbReference type="SMART" id="SM00387">
    <property type="entry name" value="HATPase_c"/>
    <property type="match status" value="1"/>
</dbReference>
<dbReference type="GO" id="GO:0009927">
    <property type="term" value="F:histidine phosphotransfer kinase activity"/>
    <property type="evidence" value="ECO:0007669"/>
    <property type="project" value="TreeGrafter"/>
</dbReference>
<comment type="catalytic activity">
    <reaction evidence="1">
        <text>ATP + protein L-histidine = ADP + protein N-phospho-L-histidine.</text>
        <dbReference type="EC" id="2.7.13.3"/>
    </reaction>
</comment>
<evidence type="ECO:0000313" key="15">
    <source>
        <dbReference type="Proteomes" id="UP000001695"/>
    </source>
</evidence>
<dbReference type="InterPro" id="IPR001789">
    <property type="entry name" value="Sig_transdc_resp-reg_receiver"/>
</dbReference>
<keyword evidence="9" id="KW-0902">Two-component regulatory system</keyword>
<evidence type="ECO:0000256" key="6">
    <source>
        <dbReference type="ARBA" id="ARBA00022741"/>
    </source>
</evidence>
<proteinExistence type="predicted"/>
<evidence type="ECO:0000256" key="11">
    <source>
        <dbReference type="PROSITE-ProRule" id="PRU00169"/>
    </source>
</evidence>
<dbReference type="Gene3D" id="1.10.287.130">
    <property type="match status" value="1"/>
</dbReference>
<dbReference type="PROSITE" id="PS50109">
    <property type="entry name" value="HIS_KIN"/>
    <property type="match status" value="1"/>
</dbReference>
<dbReference type="Proteomes" id="UP000001695">
    <property type="component" value="Chromosome"/>
</dbReference>
<dbReference type="CDD" id="cd00082">
    <property type="entry name" value="HisKA"/>
    <property type="match status" value="1"/>
</dbReference>
<dbReference type="InterPro" id="IPR011006">
    <property type="entry name" value="CheY-like_superfamily"/>
</dbReference>
<reference evidence="15" key="1">
    <citation type="submission" date="2008-03" db="EMBL/GenBank/DDBJ databases">
        <title>Complete sequence of chromosome of Beijerinckia indica subsp. indica ATCC 9039.</title>
        <authorList>
            <consortium name="US DOE Joint Genome Institute"/>
            <person name="Copeland A."/>
            <person name="Lucas S."/>
            <person name="Lapidus A."/>
            <person name="Glavina del Rio T."/>
            <person name="Dalin E."/>
            <person name="Tice H."/>
            <person name="Bruce D."/>
            <person name="Goodwin L."/>
            <person name="Pitluck S."/>
            <person name="LaButti K."/>
            <person name="Schmutz J."/>
            <person name="Larimer F."/>
            <person name="Land M."/>
            <person name="Hauser L."/>
            <person name="Kyrpides N."/>
            <person name="Mikhailova N."/>
            <person name="Dunfield P.F."/>
            <person name="Dedysh S.N."/>
            <person name="Liesack W."/>
            <person name="Saw J.H."/>
            <person name="Alam M."/>
            <person name="Chen Y."/>
            <person name="Murrell J.C."/>
            <person name="Richardson P."/>
        </authorList>
    </citation>
    <scope>NUCLEOTIDE SEQUENCE [LARGE SCALE GENOMIC DNA]</scope>
    <source>
        <strain evidence="15">ATCC 9039 / DSM 1715 / NCIMB 8712</strain>
    </source>
</reference>
<evidence type="ECO:0000256" key="4">
    <source>
        <dbReference type="ARBA" id="ARBA00022553"/>
    </source>
</evidence>
<dbReference type="InterPro" id="IPR005467">
    <property type="entry name" value="His_kinase_dom"/>
</dbReference>
<evidence type="ECO:0000256" key="9">
    <source>
        <dbReference type="ARBA" id="ARBA00023012"/>
    </source>
</evidence>
<dbReference type="GO" id="GO:0000155">
    <property type="term" value="F:phosphorelay sensor kinase activity"/>
    <property type="evidence" value="ECO:0007669"/>
    <property type="project" value="InterPro"/>
</dbReference>
<evidence type="ECO:0000256" key="3">
    <source>
        <dbReference type="ARBA" id="ARBA00012438"/>
    </source>
</evidence>
<name>B2IEB0_BEII9</name>
<gene>
    <name evidence="14" type="ordered locus">Bind_1884</name>
</gene>
<accession>B2IEB0</accession>
<sequence length="389" mass="42621">MSKDRSQGILVVDDDPDFGESLFDILDYRGYRVINVHDAESALEALRNERPAVAMVDIRLGGTSGVDLLSRLKAEAPGLIGIMITAHVDTPSAIEAMRRGAYDYIDKSCAPGELVAILERAFETHHLRMEKSRMIEALRLAKEGAEAANQAKSNFLATISHELRTPLNAIIGFSNLILMELMGPLSNERYREYLRDINASGEHLLSIINDILDLTKAEAGQTELFESVIHPRDAIIPVERLLMPKAREAGLTLTSNITEHLPLLRADERKAKQIFLNLLSNAVKFTPPGGSIEIDAHLTHKGDLAIAVADTGIGIAPEHIDRVCEPFVQIDSSLSRRHDGTGLGLPLVKSFMELHEGSLHLRSKSGIGTCAIVTFPAKRLVLPQSRLSA</sequence>